<organism evidence="2 3">
    <name type="scientific">Sporothrix schenckii 1099-18</name>
    <dbReference type="NCBI Taxonomy" id="1397361"/>
    <lineage>
        <taxon>Eukaryota</taxon>
        <taxon>Fungi</taxon>
        <taxon>Dikarya</taxon>
        <taxon>Ascomycota</taxon>
        <taxon>Pezizomycotina</taxon>
        <taxon>Sordariomycetes</taxon>
        <taxon>Sordariomycetidae</taxon>
        <taxon>Ophiostomatales</taxon>
        <taxon>Ophiostomataceae</taxon>
        <taxon>Sporothrix</taxon>
    </lineage>
</organism>
<name>A0A0F2MFS3_SPOSC</name>
<dbReference type="VEuPathDB" id="FungiDB:SPSK_08220"/>
<dbReference type="Proteomes" id="UP000033710">
    <property type="component" value="Unassembled WGS sequence"/>
</dbReference>
<dbReference type="AlphaFoldDB" id="A0A0F2MFS3"/>
<feature type="compositionally biased region" description="Low complexity" evidence="1">
    <location>
        <begin position="37"/>
        <end position="47"/>
    </location>
</feature>
<accession>A0A0F2MFS3</accession>
<evidence type="ECO:0000256" key="1">
    <source>
        <dbReference type="SAM" id="MobiDB-lite"/>
    </source>
</evidence>
<feature type="compositionally biased region" description="Low complexity" evidence="1">
    <location>
        <begin position="57"/>
        <end position="73"/>
    </location>
</feature>
<comment type="caution">
    <text evidence="2">The sequence shown here is derived from an EMBL/GenBank/DDBJ whole genome shotgun (WGS) entry which is preliminary data.</text>
</comment>
<dbReference type="RefSeq" id="XP_016590381.1">
    <property type="nucleotide sequence ID" value="XM_016734856.1"/>
</dbReference>
<proteinExistence type="predicted"/>
<dbReference type="EMBL" id="AXCR01000004">
    <property type="protein sequence ID" value="KJR87705.1"/>
    <property type="molecule type" value="Genomic_DNA"/>
</dbReference>
<evidence type="ECO:0000313" key="3">
    <source>
        <dbReference type="Proteomes" id="UP000033710"/>
    </source>
</evidence>
<dbReference type="GeneID" id="27670133"/>
<evidence type="ECO:0000313" key="2">
    <source>
        <dbReference type="EMBL" id="KJR87705.1"/>
    </source>
</evidence>
<feature type="region of interest" description="Disordered" evidence="1">
    <location>
        <begin position="26"/>
        <end position="73"/>
    </location>
</feature>
<reference evidence="2 3" key="2">
    <citation type="journal article" date="2015" name="Eukaryot. Cell">
        <title>Asexual propagation of a virulent clone complex in a human and feline outbreak of sporotrichosis.</title>
        <authorList>
            <person name="Teixeira Mde M."/>
            <person name="Rodrigues A.M."/>
            <person name="Tsui C.K."/>
            <person name="de Almeida L.G."/>
            <person name="Van Diepeningen A.D."/>
            <person name="van den Ende B.G."/>
            <person name="Fernandes G.F."/>
            <person name="Kano R."/>
            <person name="Hamelin R.C."/>
            <person name="Lopes-Bezerra L.M."/>
            <person name="Vasconcelos A.T."/>
            <person name="de Hoog S."/>
            <person name="de Camargo Z.P."/>
            <person name="Felipe M.S."/>
        </authorList>
    </citation>
    <scope>NUCLEOTIDE SEQUENCE [LARGE SCALE GENOMIC DNA]</scope>
    <source>
        <strain evidence="2 3">1099-18</strain>
    </source>
</reference>
<sequence>MSDNSLNSSFSFDYVTVAPNKTVLKTSVRSDGPRPFPSSWSSSTPTWGNTVSFQLATSSPPSTKSGTTGPTYK</sequence>
<gene>
    <name evidence="2" type="ORF">SPSK_08220</name>
</gene>
<dbReference type="KEGG" id="ssck:SPSK_08220"/>
<protein>
    <submittedName>
        <fullName evidence="2">Uncharacterized protein</fullName>
    </submittedName>
</protein>
<reference evidence="2 3" key="1">
    <citation type="journal article" date="2014" name="BMC Genomics">
        <title>Comparative genomics of the major fungal agents of human and animal Sporotrichosis: Sporothrix schenckii and Sporothrix brasiliensis.</title>
        <authorList>
            <person name="Teixeira M.M."/>
            <person name="de Almeida L.G."/>
            <person name="Kubitschek-Barreira P."/>
            <person name="Alves F.L."/>
            <person name="Kioshima E.S."/>
            <person name="Abadio A.K."/>
            <person name="Fernandes L."/>
            <person name="Derengowski L.S."/>
            <person name="Ferreira K.S."/>
            <person name="Souza R.C."/>
            <person name="Ruiz J.C."/>
            <person name="de Andrade N.C."/>
            <person name="Paes H.C."/>
            <person name="Nicola A.M."/>
            <person name="Albuquerque P."/>
            <person name="Gerber A.L."/>
            <person name="Martins V.P."/>
            <person name="Peconick L.D."/>
            <person name="Neto A.V."/>
            <person name="Chaucanez C.B."/>
            <person name="Silva P.A."/>
            <person name="Cunha O.L."/>
            <person name="de Oliveira F.F."/>
            <person name="dos Santos T.C."/>
            <person name="Barros A.L."/>
            <person name="Soares M.A."/>
            <person name="de Oliveira L.M."/>
            <person name="Marini M.M."/>
            <person name="Villalobos-Duno H."/>
            <person name="Cunha M.M."/>
            <person name="de Hoog S."/>
            <person name="da Silveira J.F."/>
            <person name="Henrissat B."/>
            <person name="Nino-Vega G.A."/>
            <person name="Cisalpino P.S."/>
            <person name="Mora-Montes H.M."/>
            <person name="Almeida S.R."/>
            <person name="Stajich J.E."/>
            <person name="Lopes-Bezerra L.M."/>
            <person name="Vasconcelos A.T."/>
            <person name="Felipe M.S."/>
        </authorList>
    </citation>
    <scope>NUCLEOTIDE SEQUENCE [LARGE SCALE GENOMIC DNA]</scope>
    <source>
        <strain evidence="2 3">1099-18</strain>
    </source>
</reference>